<evidence type="ECO:0000256" key="1">
    <source>
        <dbReference type="SAM" id="MobiDB-lite"/>
    </source>
</evidence>
<evidence type="ECO:0000313" key="3">
    <source>
        <dbReference type="Proteomes" id="UP000125745"/>
    </source>
</evidence>
<protein>
    <submittedName>
        <fullName evidence="2">ORF067L</fullName>
    </submittedName>
</protein>
<name>Q5YF20_ISKNV</name>
<reference evidence="2 3" key="1">
    <citation type="journal article" date="2004" name="Virology">
        <title>Complete genomic DNA sequence of rock bream iridovirus.</title>
        <authorList>
            <person name="Do J.W."/>
            <person name="Moon C.H."/>
            <person name="Kim H.J."/>
            <person name="Ko M.S."/>
            <person name="Kim S.B."/>
            <person name="Son J.H."/>
            <person name="Kim J.S."/>
            <person name="An E.J."/>
            <person name="Kim M.K."/>
            <person name="Lee S.K."/>
            <person name="Han M.S."/>
            <person name="Cha S.J."/>
            <person name="Park M.S."/>
            <person name="Park M.A."/>
            <person name="Lee J.S."/>
            <person name="Kim Y.C."/>
            <person name="Choi D.L."/>
            <person name="Kim J.W."/>
            <person name="Park J.W."/>
        </authorList>
    </citation>
    <scope>NUCLEOTIDE SEQUENCE [LARGE SCALE GENOMIC DNA]</scope>
    <source>
        <strain evidence="2">RBIV-KOR-TY1</strain>
    </source>
</reference>
<accession>Q5YF20</accession>
<feature type="compositionally biased region" description="Polar residues" evidence="1">
    <location>
        <begin position="36"/>
        <end position="51"/>
    </location>
</feature>
<feature type="region of interest" description="Disordered" evidence="1">
    <location>
        <begin position="1"/>
        <end position="57"/>
    </location>
</feature>
<evidence type="ECO:0000313" key="2">
    <source>
        <dbReference type="EMBL" id="AAT71882.1"/>
    </source>
</evidence>
<sequence>MLVSHRPSCARRDCSDNGQRQDSGMHHALAVPPRSAPQSTASHPHGQSDTQPMFVHI</sequence>
<organism evidence="2 3">
    <name type="scientific">Rock bream iridovirus</name>
    <dbReference type="NCBI Taxonomy" id="263891"/>
    <lineage>
        <taxon>Viruses</taxon>
        <taxon>Varidnaviria</taxon>
        <taxon>Bamfordvirae</taxon>
        <taxon>Nucleocytoviricota</taxon>
        <taxon>Megaviricetes</taxon>
        <taxon>Pimascovirales</taxon>
        <taxon>Pimascovirales incertae sedis</taxon>
        <taxon>Iridoviridae</taxon>
        <taxon>Alphairidovirinae</taxon>
        <taxon>Megalocytivirus</taxon>
        <taxon>Megalocytivirus pagrus1</taxon>
        <taxon>Infectious spleen and kidney necrosis virus</taxon>
    </lineage>
</organism>
<proteinExistence type="predicted"/>
<dbReference type="Proteomes" id="UP000125745">
    <property type="component" value="Segment"/>
</dbReference>
<dbReference type="EMBL" id="AY532606">
    <property type="protein sequence ID" value="AAT71882.1"/>
    <property type="molecule type" value="Genomic_DNA"/>
</dbReference>